<protein>
    <submittedName>
        <fullName evidence="4">Serine/threonine-protein phosphatase 6 regulatory subunit</fullName>
    </submittedName>
</protein>
<feature type="region of interest" description="Disordered" evidence="3">
    <location>
        <begin position="483"/>
        <end position="506"/>
    </location>
</feature>
<feature type="compositionally biased region" description="Basic and acidic residues" evidence="3">
    <location>
        <begin position="594"/>
        <end position="614"/>
    </location>
</feature>
<evidence type="ECO:0000256" key="3">
    <source>
        <dbReference type="SAM" id="MobiDB-lite"/>
    </source>
</evidence>
<evidence type="ECO:0000313" key="5">
    <source>
        <dbReference type="Proteomes" id="UP001146793"/>
    </source>
</evidence>
<dbReference type="PANTHER" id="PTHR12634">
    <property type="entry name" value="SIT4 YEAST -ASSOCIATING PROTEIN-RELATED"/>
    <property type="match status" value="1"/>
</dbReference>
<feature type="compositionally biased region" description="Basic and acidic residues" evidence="3">
    <location>
        <begin position="638"/>
        <end position="650"/>
    </location>
</feature>
<evidence type="ECO:0000256" key="2">
    <source>
        <dbReference type="ARBA" id="ARBA00023306"/>
    </source>
</evidence>
<dbReference type="SUPFAM" id="SSF48371">
    <property type="entry name" value="ARM repeat"/>
    <property type="match status" value="1"/>
</dbReference>
<dbReference type="InterPro" id="IPR016024">
    <property type="entry name" value="ARM-type_fold"/>
</dbReference>
<keyword evidence="2" id="KW-0131">Cell cycle</keyword>
<gene>
    <name evidence="4" type="ORF">M0812_14424</name>
</gene>
<dbReference type="GO" id="GO:0019903">
    <property type="term" value="F:protein phosphatase binding"/>
    <property type="evidence" value="ECO:0007669"/>
    <property type="project" value="InterPro"/>
</dbReference>
<dbReference type="GO" id="GO:0019888">
    <property type="term" value="F:protein phosphatase regulator activity"/>
    <property type="evidence" value="ECO:0007669"/>
    <property type="project" value="TreeGrafter"/>
</dbReference>
<accession>A0AAV7ZFE3</accession>
<feature type="compositionally biased region" description="Acidic residues" evidence="3">
    <location>
        <begin position="560"/>
        <end position="593"/>
    </location>
</feature>
<feature type="region of interest" description="Disordered" evidence="3">
    <location>
        <begin position="545"/>
        <end position="650"/>
    </location>
</feature>
<dbReference type="Pfam" id="PF04499">
    <property type="entry name" value="SAPS"/>
    <property type="match status" value="2"/>
</dbReference>
<dbReference type="AlphaFoldDB" id="A0AAV7ZFE3"/>
<comment type="similarity">
    <text evidence="1">Belongs to the SAPS family.</text>
</comment>
<proteinExistence type="inferred from homology"/>
<organism evidence="4 5">
    <name type="scientific">Anaeramoeba flamelloides</name>
    <dbReference type="NCBI Taxonomy" id="1746091"/>
    <lineage>
        <taxon>Eukaryota</taxon>
        <taxon>Metamonada</taxon>
        <taxon>Anaeramoebidae</taxon>
        <taxon>Anaeramoeba</taxon>
    </lineage>
</organism>
<sequence length="650" mass="76400">MFWRFNFSLKSKIDEILEKENFTFQDLLEEEDLLQECSLSKPETVKATLQYLLVEPTEENVSEKVKYKYPYLANEIIGLELFGIVDVISSDTELLDFIFKFLDNKNPLNSVYSGYFSRCVGIQLRKRSEETLNYLEKHPEIIDKLCSHLETSAIKDVILHLLVGCENTELLEKTTNFLISTKIIPKLIDLYLTEKSEIIHDNITRCILDFIFNEGKNPILLKELENLEIIEKLISCVINSSTGSSHLIENTLSIIIELLIIIKENNRVNIEEELHPLLKLIFEKFPKFVKLLDSPTDPQPINLSFGRIETPVGHSRLKIIQFFHILYFVVPEKIETQYCELGILKKILDLFFQYKWNSFLHIGIRELINSILQGNSNKLIDEIILNYKIIPKMMAICDQYEDSKTKQEYRRGNFNHIFQICNKIVQVCEKNNSLNDKCLTFENWDKFVVDFLGNINRIRSQKIGEIKKDFKLLYEDNDYDSQNLDDNDNDFFDEDSDEDSDDDFDIFNNFDDEVIIKEDEDDETPSWLAENDSFEMNNNFILKQSKFNEEDDSSGSSTEESTEEEDEDEDEDEDEEEIEEDDDEEEDDEEDYETVEKEEKEEENKLEKKIENNDQNKINNIEIEKIVQDENNNETEELEMKSPSPKDKII</sequence>
<name>A0AAV7ZFE3_9EUKA</name>
<evidence type="ECO:0000256" key="1">
    <source>
        <dbReference type="ARBA" id="ARBA00006180"/>
    </source>
</evidence>
<comment type="caution">
    <text evidence="4">The sequence shown here is derived from an EMBL/GenBank/DDBJ whole genome shotgun (WGS) entry which is preliminary data.</text>
</comment>
<dbReference type="InterPro" id="IPR007587">
    <property type="entry name" value="SAPS"/>
</dbReference>
<reference evidence="4" key="1">
    <citation type="submission" date="2022-08" db="EMBL/GenBank/DDBJ databases">
        <title>Novel sulphate-reducing endosymbionts in the free-living metamonad Anaeramoeba.</title>
        <authorList>
            <person name="Jerlstrom-Hultqvist J."/>
            <person name="Cepicka I."/>
            <person name="Gallot-Lavallee L."/>
            <person name="Salas-Leiva D."/>
            <person name="Curtis B.A."/>
            <person name="Zahonova K."/>
            <person name="Pipaliya S."/>
            <person name="Dacks J."/>
            <person name="Roger A.J."/>
        </authorList>
    </citation>
    <scope>NUCLEOTIDE SEQUENCE</scope>
    <source>
        <strain evidence="4">Busselton2</strain>
    </source>
</reference>
<evidence type="ECO:0000313" key="4">
    <source>
        <dbReference type="EMBL" id="KAJ3440753.1"/>
    </source>
</evidence>
<dbReference type="PANTHER" id="PTHR12634:SF8">
    <property type="entry name" value="FIERY MOUNTAIN, ISOFORM D"/>
    <property type="match status" value="1"/>
</dbReference>
<dbReference type="Proteomes" id="UP001146793">
    <property type="component" value="Unassembled WGS sequence"/>
</dbReference>
<dbReference type="EMBL" id="JANTQA010000030">
    <property type="protein sequence ID" value="KAJ3440753.1"/>
    <property type="molecule type" value="Genomic_DNA"/>
</dbReference>